<dbReference type="EMBL" id="WBSZ01000659">
    <property type="protein sequence ID" value="KAB2514559.1"/>
    <property type="molecule type" value="Genomic_DNA"/>
</dbReference>
<dbReference type="InterPro" id="IPR036900">
    <property type="entry name" value="A-D-PHexomutase_C_sf"/>
</dbReference>
<dbReference type="Proteomes" id="UP000476281">
    <property type="component" value="Unassembled WGS sequence"/>
</dbReference>
<reference evidence="1 2" key="1">
    <citation type="submission" date="2019-09" db="EMBL/GenBank/DDBJ databases">
        <title>Reversal of blaTEM antimicrobial resistance by CRISPR-Cas9 in clinical E. coli and other Enterobacteriaceae strains.</title>
        <authorList>
            <person name="Tagliaferri T."/>
            <person name="Guimaraes N."/>
            <person name="Pereira M."/>
            <person name="Felicori L."/>
            <person name="Horz H.-P."/>
            <person name="Santos S."/>
            <person name="Mendes T."/>
        </authorList>
    </citation>
    <scope>NUCLEOTIDE SEQUENCE [LARGE SCALE GENOMIC DNA]</scope>
    <source>
        <strain evidence="1 2">E2_blaTEM_MG</strain>
    </source>
</reference>
<sequence>RPSGTEDAYKIYCESFLGAEHRQQIEKEAVEIVSEVLKNA</sequence>
<feature type="non-terminal residue" evidence="1">
    <location>
        <position position="1"/>
    </location>
</feature>
<accession>A0A6L3XXE4</accession>
<name>A0A6L3XXE4_9ENTR</name>
<gene>
    <name evidence="1" type="ORF">F9C29_17585</name>
</gene>
<organism evidence="1 2">
    <name type="scientific">Enterobacter hormaechei</name>
    <dbReference type="NCBI Taxonomy" id="158836"/>
    <lineage>
        <taxon>Bacteria</taxon>
        <taxon>Pseudomonadati</taxon>
        <taxon>Pseudomonadota</taxon>
        <taxon>Gammaproteobacteria</taxon>
        <taxon>Enterobacterales</taxon>
        <taxon>Enterobacteriaceae</taxon>
        <taxon>Enterobacter</taxon>
        <taxon>Enterobacter cloacae complex</taxon>
    </lineage>
</organism>
<protein>
    <submittedName>
        <fullName evidence="1">Phosphoglucomutase</fullName>
    </submittedName>
</protein>
<evidence type="ECO:0000313" key="2">
    <source>
        <dbReference type="Proteomes" id="UP000476281"/>
    </source>
</evidence>
<proteinExistence type="predicted"/>
<comment type="caution">
    <text evidence="1">The sequence shown here is derived from an EMBL/GenBank/DDBJ whole genome shotgun (WGS) entry which is preliminary data.</text>
</comment>
<dbReference type="Gene3D" id="3.30.310.50">
    <property type="entry name" value="Alpha-D-phosphohexomutase, C-terminal domain"/>
    <property type="match status" value="1"/>
</dbReference>
<evidence type="ECO:0000313" key="1">
    <source>
        <dbReference type="EMBL" id="KAB2514559.1"/>
    </source>
</evidence>
<dbReference type="SUPFAM" id="SSF55957">
    <property type="entry name" value="Phosphoglucomutase, C-terminal domain"/>
    <property type="match status" value="1"/>
</dbReference>
<dbReference type="AlphaFoldDB" id="A0A6L3XXE4"/>
<dbReference type="GO" id="GO:0016868">
    <property type="term" value="F:intramolecular phosphotransferase activity"/>
    <property type="evidence" value="ECO:0007669"/>
    <property type="project" value="InterPro"/>
</dbReference>